<keyword evidence="1" id="KW-0732">Signal</keyword>
<reference evidence="2 3" key="1">
    <citation type="submission" date="2018-04" db="EMBL/GenBank/DDBJ databases">
        <title>Genomic Encyclopedia of Archaeal and Bacterial Type Strains, Phase II (KMG-II): from individual species to whole genera.</title>
        <authorList>
            <person name="Goeker M."/>
        </authorList>
    </citation>
    <scope>NUCLEOTIDE SEQUENCE [LARGE SCALE GENOMIC DNA]</scope>
    <source>
        <strain evidence="2 3">DSM 28823</strain>
    </source>
</reference>
<dbReference type="PROSITE" id="PS51257">
    <property type="entry name" value="PROKAR_LIPOPROTEIN"/>
    <property type="match status" value="1"/>
</dbReference>
<proteinExistence type="predicted"/>
<dbReference type="OrthoDB" id="646668at2"/>
<dbReference type="AlphaFoldDB" id="A0A2T5C2W7"/>
<gene>
    <name evidence="2" type="ORF">C8N47_106190</name>
</gene>
<feature type="chain" id="PRO_5015647961" evidence="1">
    <location>
        <begin position="24"/>
        <end position="666"/>
    </location>
</feature>
<evidence type="ECO:0000313" key="3">
    <source>
        <dbReference type="Proteomes" id="UP000243525"/>
    </source>
</evidence>
<accession>A0A2T5C2W7</accession>
<evidence type="ECO:0000313" key="2">
    <source>
        <dbReference type="EMBL" id="PTN09090.1"/>
    </source>
</evidence>
<comment type="caution">
    <text evidence="2">The sequence shown here is derived from an EMBL/GenBank/DDBJ whole genome shotgun (WGS) entry which is preliminary data.</text>
</comment>
<name>A0A2T5C2W7_9BACT</name>
<protein>
    <submittedName>
        <fullName evidence="2">Uncharacterized protein</fullName>
    </submittedName>
</protein>
<evidence type="ECO:0000256" key="1">
    <source>
        <dbReference type="SAM" id="SignalP"/>
    </source>
</evidence>
<feature type="signal peptide" evidence="1">
    <location>
        <begin position="1"/>
        <end position="23"/>
    </location>
</feature>
<keyword evidence="3" id="KW-1185">Reference proteome</keyword>
<sequence>MKTRNFKLYSLLLGMILAMFACSPDEFNLGSVLSQSDLEYRITQDADDPNMVILESLTPGVTPLWVTPMGRSTRVKDTLRFPFAGDYEFIYGVQSAGGLVQAEAFPLSITTNNFNYVDDPLWTLLTGGVGESKTWYLDLDAEKTTRFFDGPIWFFTDTYEWDNLHAANGSNYIDSKNWAAADAIVPNLTDGSATWYWTADWAGNQWMCDAADFGTMTFDLINGANVQVDQQEYGLDLQVGSFVLDTEAHTISFSDALPLHDSNRDADMQAASEFRVLYLSEDFLQIFVPALGACYNYISEDYRDNWVPEDLPDPEPPYDGDANEDLTTSVSTTKTWKIDMDIPYNWHGLDGSALNEVASTASDGEFAFTTWAPPYDEAAFAAVSMSLTKESDDGGTYVVETLNDSYEGSYTVDENNNIDFGQPISFFSGIGGWLSFGTTAENTLRIIISEKDALGNIDGIWLGQRSTDKDEYLSLHLTPVSGSAEVDPLAAWKKALVGKTFTPDVNWFVDWVGFPTGFTGGWTTASTFGDDYSSNSWVWDANVRAVAESASLSFTEEDGTIKLTLTQTKDGAPYTATGDVVINADDNILNISIPLVDYAGTTASWLPTTNPKSITGDTSDFYFVSHGGNNLANIDTEGFWLGVIANSTAAGDDKDEVVIYHYVLNQ</sequence>
<dbReference type="Proteomes" id="UP000243525">
    <property type="component" value="Unassembled WGS sequence"/>
</dbReference>
<organism evidence="2 3">
    <name type="scientific">Mangrovibacterium marinum</name>
    <dbReference type="NCBI Taxonomy" id="1639118"/>
    <lineage>
        <taxon>Bacteria</taxon>
        <taxon>Pseudomonadati</taxon>
        <taxon>Bacteroidota</taxon>
        <taxon>Bacteroidia</taxon>
        <taxon>Marinilabiliales</taxon>
        <taxon>Prolixibacteraceae</taxon>
        <taxon>Mangrovibacterium</taxon>
    </lineage>
</organism>
<dbReference type="EMBL" id="QAAD01000006">
    <property type="protein sequence ID" value="PTN09090.1"/>
    <property type="molecule type" value="Genomic_DNA"/>
</dbReference>
<dbReference type="RefSeq" id="WP_107821997.1">
    <property type="nucleotide sequence ID" value="NZ_OY782574.1"/>
</dbReference>